<feature type="repeat" description="PPR" evidence="4">
    <location>
        <begin position="9"/>
        <end position="43"/>
    </location>
</feature>
<dbReference type="PROSITE" id="PS51375">
    <property type="entry name" value="PPR"/>
    <property type="match status" value="4"/>
</dbReference>
<dbReference type="EMBL" id="LT934124">
    <property type="protein sequence ID" value="VAI82426.1"/>
    <property type="molecule type" value="Genomic_DNA"/>
</dbReference>
<keyword evidence="3" id="KW-0809">Transit peptide</keyword>
<feature type="repeat" description="PPR" evidence="4">
    <location>
        <begin position="164"/>
        <end position="198"/>
    </location>
</feature>
<accession>A0A9R0ZR56</accession>
<evidence type="ECO:0000313" key="6">
    <source>
        <dbReference type="Proteomes" id="UP000324705"/>
    </source>
</evidence>
<organism evidence="5 6">
    <name type="scientific">Triticum turgidum subsp. durum</name>
    <name type="common">Durum wheat</name>
    <name type="synonym">Triticum durum</name>
    <dbReference type="NCBI Taxonomy" id="4567"/>
    <lineage>
        <taxon>Eukaryota</taxon>
        <taxon>Viridiplantae</taxon>
        <taxon>Streptophyta</taxon>
        <taxon>Embryophyta</taxon>
        <taxon>Tracheophyta</taxon>
        <taxon>Spermatophyta</taxon>
        <taxon>Magnoliopsida</taxon>
        <taxon>Liliopsida</taxon>
        <taxon>Poales</taxon>
        <taxon>Poaceae</taxon>
        <taxon>BOP clade</taxon>
        <taxon>Pooideae</taxon>
        <taxon>Triticodae</taxon>
        <taxon>Triticeae</taxon>
        <taxon>Triticinae</taxon>
        <taxon>Triticum</taxon>
    </lineage>
</organism>
<gene>
    <name evidence="5" type="ORF">TRITD_7Bv1G002150</name>
</gene>
<sequence length="211" mass="23900">MLKKGVIPDAITYSSLIRGLCEEKRLSDACELFEKMLQLGLHPDEFTYTILIDGHCKEGDVEKALSLHDEMIKKRVLPDVVTYSVLIDGLSKSARTKEAQRLLFKLYYEDPIPDNIKYEALMRCCRKAEFKSVVALLKGFSMKGLMNEADKVYQSMLDRDWKLDGSVYGVLIHGHCRGGNILKALNFHKKMLQCGFPPNSTSTISLVRGSY</sequence>
<dbReference type="Gramene" id="TRITD7Bv1G002150.4">
    <property type="protein sequence ID" value="TRITD7Bv1G002150.4"/>
    <property type="gene ID" value="TRITD7Bv1G002150"/>
</dbReference>
<protein>
    <recommendedName>
        <fullName evidence="7">Pentatricopeptide repeat-containing protein</fullName>
    </recommendedName>
</protein>
<keyword evidence="2" id="KW-0677">Repeat</keyword>
<evidence type="ECO:0000313" key="5">
    <source>
        <dbReference type="EMBL" id="VAI82426.1"/>
    </source>
</evidence>
<dbReference type="PANTHER" id="PTHR47941">
    <property type="entry name" value="PENTATRICOPEPTIDE REPEAT-CONTAINING PROTEIN 3, MITOCHONDRIAL"/>
    <property type="match status" value="1"/>
</dbReference>
<dbReference type="NCBIfam" id="TIGR00756">
    <property type="entry name" value="PPR"/>
    <property type="match status" value="4"/>
</dbReference>
<evidence type="ECO:0000256" key="2">
    <source>
        <dbReference type="ARBA" id="ARBA00022737"/>
    </source>
</evidence>
<feature type="repeat" description="PPR" evidence="4">
    <location>
        <begin position="44"/>
        <end position="78"/>
    </location>
</feature>
<keyword evidence="6" id="KW-1185">Reference proteome</keyword>
<dbReference type="Pfam" id="PF13041">
    <property type="entry name" value="PPR_2"/>
    <property type="match status" value="1"/>
</dbReference>
<dbReference type="InterPro" id="IPR011990">
    <property type="entry name" value="TPR-like_helical_dom_sf"/>
</dbReference>
<evidence type="ECO:0008006" key="7">
    <source>
        <dbReference type="Google" id="ProtNLM"/>
    </source>
</evidence>
<evidence type="ECO:0000256" key="4">
    <source>
        <dbReference type="PROSITE-ProRule" id="PRU00708"/>
    </source>
</evidence>
<name>A0A9R0ZR56_TRITD</name>
<dbReference type="Pfam" id="PF12854">
    <property type="entry name" value="PPR_1"/>
    <property type="match status" value="1"/>
</dbReference>
<dbReference type="Pfam" id="PF01535">
    <property type="entry name" value="PPR"/>
    <property type="match status" value="2"/>
</dbReference>
<dbReference type="Proteomes" id="UP000324705">
    <property type="component" value="Chromosome 7B"/>
</dbReference>
<reference evidence="5 6" key="1">
    <citation type="submission" date="2017-09" db="EMBL/GenBank/DDBJ databases">
        <authorList>
            <consortium name="International Durum Wheat Genome Sequencing Consortium (IDWGSC)"/>
            <person name="Milanesi L."/>
        </authorList>
    </citation>
    <scope>NUCLEOTIDE SEQUENCE [LARGE SCALE GENOMIC DNA]</scope>
    <source>
        <strain evidence="6">cv. Svevo</strain>
    </source>
</reference>
<dbReference type="Gene3D" id="1.25.40.10">
    <property type="entry name" value="Tetratricopeptide repeat domain"/>
    <property type="match status" value="2"/>
</dbReference>
<feature type="repeat" description="PPR" evidence="4">
    <location>
        <begin position="79"/>
        <end position="113"/>
    </location>
</feature>
<proteinExistence type="inferred from homology"/>
<evidence type="ECO:0000256" key="3">
    <source>
        <dbReference type="ARBA" id="ARBA00022946"/>
    </source>
</evidence>
<comment type="similarity">
    <text evidence="1">Belongs to the PPR family. P subfamily.</text>
</comment>
<evidence type="ECO:0000256" key="1">
    <source>
        <dbReference type="ARBA" id="ARBA00007626"/>
    </source>
</evidence>
<dbReference type="SUPFAM" id="SSF81901">
    <property type="entry name" value="HCP-like"/>
    <property type="match status" value="1"/>
</dbReference>
<dbReference type="InterPro" id="IPR002885">
    <property type="entry name" value="PPR_rpt"/>
</dbReference>
<dbReference type="AlphaFoldDB" id="A0A9R0ZR56"/>